<dbReference type="GO" id="GO:0005777">
    <property type="term" value="C:peroxisome"/>
    <property type="evidence" value="ECO:0007669"/>
    <property type="project" value="InterPro"/>
</dbReference>
<dbReference type="InterPro" id="IPR002655">
    <property type="entry name" value="Acyl-CoA_oxidase_C"/>
</dbReference>
<keyword evidence="6" id="KW-1185">Reference proteome</keyword>
<keyword evidence="3" id="KW-0560">Oxidoreductase</keyword>
<sequence length="175" mass="19607">MCEQILDHAEGMMENEMTEVMDRCYLPWSSRVLAGRVVMAVVCVLQQVALTWFEAWVQEAHVSLQPVLYRLCALFGLNQLEKHMTPLVEGGLVVDRSLITAAQQHVRRLCGELLPDAVALVDAFAPPDFFLHSVLGNADGKVYQHMKTAMFTAPNATSRAKHWQEMVYAVPPAKL</sequence>
<proteinExistence type="inferred from homology"/>
<reference evidence="5" key="1">
    <citation type="submission" date="2020-07" db="EMBL/GenBank/DDBJ databases">
        <title>The High-quality genome of the commercially important snow crab, Chionoecetes opilio.</title>
        <authorList>
            <person name="Jeong J.-H."/>
            <person name="Ryu S."/>
        </authorList>
    </citation>
    <scope>NUCLEOTIDE SEQUENCE</scope>
    <source>
        <strain evidence="5">MADBK_172401_WGS</strain>
        <tissue evidence="5">Digestive gland</tissue>
    </source>
</reference>
<dbReference type="SUPFAM" id="SSF47203">
    <property type="entry name" value="Acyl-CoA dehydrogenase C-terminal domain-like"/>
    <property type="match status" value="1"/>
</dbReference>
<comment type="pathway">
    <text evidence="1">Lipid metabolism.</text>
</comment>
<dbReference type="InterPro" id="IPR036250">
    <property type="entry name" value="AcylCo_DH-like_C"/>
</dbReference>
<dbReference type="Proteomes" id="UP000770661">
    <property type="component" value="Unassembled WGS sequence"/>
</dbReference>
<dbReference type="PANTHER" id="PTHR10909:SF390">
    <property type="entry name" value="PEROXISOMAL ACYL-COENZYME A OXIDASE 3"/>
    <property type="match status" value="1"/>
</dbReference>
<dbReference type="EMBL" id="JACEEZ010025360">
    <property type="protein sequence ID" value="KAG0701612.1"/>
    <property type="molecule type" value="Genomic_DNA"/>
</dbReference>
<dbReference type="GO" id="GO:0071949">
    <property type="term" value="F:FAD binding"/>
    <property type="evidence" value="ECO:0007669"/>
    <property type="project" value="InterPro"/>
</dbReference>
<comment type="caution">
    <text evidence="5">The sequence shown here is derived from an EMBL/GenBank/DDBJ whole genome shotgun (WGS) entry which is preliminary data.</text>
</comment>
<dbReference type="GO" id="GO:0016402">
    <property type="term" value="F:pristanoyl-CoA oxidase activity"/>
    <property type="evidence" value="ECO:0007669"/>
    <property type="project" value="TreeGrafter"/>
</dbReference>
<gene>
    <name evidence="5" type="primary">ACOX3_2</name>
    <name evidence="5" type="ORF">GWK47_002900</name>
</gene>
<dbReference type="GO" id="GO:0005504">
    <property type="term" value="F:fatty acid binding"/>
    <property type="evidence" value="ECO:0007669"/>
    <property type="project" value="TreeGrafter"/>
</dbReference>
<dbReference type="GO" id="GO:0033540">
    <property type="term" value="P:fatty acid beta-oxidation using acyl-CoA oxidase"/>
    <property type="evidence" value="ECO:0007669"/>
    <property type="project" value="TreeGrafter"/>
</dbReference>
<evidence type="ECO:0000256" key="1">
    <source>
        <dbReference type="ARBA" id="ARBA00005189"/>
    </source>
</evidence>
<dbReference type="OrthoDB" id="538336at2759"/>
<dbReference type="AlphaFoldDB" id="A0A8J5CIU9"/>
<organism evidence="5 6">
    <name type="scientific">Chionoecetes opilio</name>
    <name type="common">Atlantic snow crab</name>
    <name type="synonym">Cancer opilio</name>
    <dbReference type="NCBI Taxonomy" id="41210"/>
    <lineage>
        <taxon>Eukaryota</taxon>
        <taxon>Metazoa</taxon>
        <taxon>Ecdysozoa</taxon>
        <taxon>Arthropoda</taxon>
        <taxon>Crustacea</taxon>
        <taxon>Multicrustacea</taxon>
        <taxon>Malacostraca</taxon>
        <taxon>Eumalacostraca</taxon>
        <taxon>Eucarida</taxon>
        <taxon>Decapoda</taxon>
        <taxon>Pleocyemata</taxon>
        <taxon>Brachyura</taxon>
        <taxon>Eubrachyura</taxon>
        <taxon>Majoidea</taxon>
        <taxon>Majidae</taxon>
        <taxon>Chionoecetes</taxon>
    </lineage>
</organism>
<dbReference type="Gene3D" id="1.20.140.10">
    <property type="entry name" value="Butyryl-CoA Dehydrogenase, subunit A, domain 3"/>
    <property type="match status" value="1"/>
</dbReference>
<name>A0A8J5CIU9_CHIOP</name>
<feature type="domain" description="Acyl-CoA oxidase C-terminal" evidence="4">
    <location>
        <begin position="44"/>
        <end position="167"/>
    </location>
</feature>
<dbReference type="PANTHER" id="PTHR10909">
    <property type="entry name" value="ELECTRON TRANSPORT OXIDOREDUCTASE"/>
    <property type="match status" value="1"/>
</dbReference>
<dbReference type="Pfam" id="PF01756">
    <property type="entry name" value="ACOX"/>
    <property type="match status" value="1"/>
</dbReference>
<evidence type="ECO:0000256" key="3">
    <source>
        <dbReference type="ARBA" id="ARBA00023002"/>
    </source>
</evidence>
<dbReference type="InterPro" id="IPR012258">
    <property type="entry name" value="Acyl-CoA_oxidase"/>
</dbReference>
<evidence type="ECO:0000313" key="6">
    <source>
        <dbReference type="Proteomes" id="UP000770661"/>
    </source>
</evidence>
<evidence type="ECO:0000259" key="4">
    <source>
        <dbReference type="Pfam" id="PF01756"/>
    </source>
</evidence>
<protein>
    <submittedName>
        <fullName evidence="5">Peroxisomal acyl-coenzyme A oxidase 3</fullName>
    </submittedName>
</protein>
<evidence type="ECO:0000313" key="5">
    <source>
        <dbReference type="EMBL" id="KAG0701612.1"/>
    </source>
</evidence>
<accession>A0A8J5CIU9</accession>
<evidence type="ECO:0000256" key="2">
    <source>
        <dbReference type="ARBA" id="ARBA00006288"/>
    </source>
</evidence>
<dbReference type="GO" id="GO:0055088">
    <property type="term" value="P:lipid homeostasis"/>
    <property type="evidence" value="ECO:0007669"/>
    <property type="project" value="TreeGrafter"/>
</dbReference>
<comment type="similarity">
    <text evidence="2">Belongs to the acyl-CoA oxidase family.</text>
</comment>